<evidence type="ECO:0000313" key="4">
    <source>
        <dbReference type="Proteomes" id="UP001153954"/>
    </source>
</evidence>
<proteinExistence type="predicted"/>
<comment type="caution">
    <text evidence="3">The sequence shown here is derived from an EMBL/GenBank/DDBJ whole genome shotgun (WGS) entry which is preliminary data.</text>
</comment>
<feature type="compositionally biased region" description="Acidic residues" evidence="1">
    <location>
        <begin position="30"/>
        <end position="40"/>
    </location>
</feature>
<accession>A0AAU9TXK5</accession>
<feature type="domain" description="PiggyBac transposable element-derived protein" evidence="2">
    <location>
        <begin position="177"/>
        <end position="527"/>
    </location>
</feature>
<evidence type="ECO:0000256" key="1">
    <source>
        <dbReference type="SAM" id="MobiDB-lite"/>
    </source>
</evidence>
<keyword evidence="4" id="KW-1185">Reference proteome</keyword>
<dbReference type="Pfam" id="PF13843">
    <property type="entry name" value="DDE_Tnp_1_7"/>
    <property type="match status" value="1"/>
</dbReference>
<dbReference type="AlphaFoldDB" id="A0AAU9TXK5"/>
<protein>
    <recommendedName>
        <fullName evidence="2">PiggyBac transposable element-derived protein domain-containing protein</fullName>
    </recommendedName>
</protein>
<name>A0AAU9TXK5_EUPED</name>
<gene>
    <name evidence="3" type="ORF">EEDITHA_LOCUS7291</name>
</gene>
<dbReference type="PANTHER" id="PTHR46599:SF3">
    <property type="entry name" value="PIGGYBAC TRANSPOSABLE ELEMENT-DERIVED PROTEIN 4"/>
    <property type="match status" value="1"/>
</dbReference>
<dbReference type="PANTHER" id="PTHR46599">
    <property type="entry name" value="PIGGYBAC TRANSPOSABLE ELEMENT-DERIVED PROTEIN 4"/>
    <property type="match status" value="1"/>
</dbReference>
<feature type="region of interest" description="Disordered" evidence="1">
    <location>
        <begin position="1"/>
        <end position="40"/>
    </location>
</feature>
<evidence type="ECO:0000313" key="3">
    <source>
        <dbReference type="EMBL" id="CAH2091424.1"/>
    </source>
</evidence>
<dbReference type="InterPro" id="IPR029526">
    <property type="entry name" value="PGBD"/>
</dbReference>
<feature type="compositionally biased region" description="Basic and acidic residues" evidence="1">
    <location>
        <begin position="1"/>
        <end position="16"/>
    </location>
</feature>
<organism evidence="3 4">
    <name type="scientific">Euphydryas editha</name>
    <name type="common">Edith's checkerspot</name>
    <dbReference type="NCBI Taxonomy" id="104508"/>
    <lineage>
        <taxon>Eukaryota</taxon>
        <taxon>Metazoa</taxon>
        <taxon>Ecdysozoa</taxon>
        <taxon>Arthropoda</taxon>
        <taxon>Hexapoda</taxon>
        <taxon>Insecta</taxon>
        <taxon>Pterygota</taxon>
        <taxon>Neoptera</taxon>
        <taxon>Endopterygota</taxon>
        <taxon>Lepidoptera</taxon>
        <taxon>Glossata</taxon>
        <taxon>Ditrysia</taxon>
        <taxon>Papilionoidea</taxon>
        <taxon>Nymphalidae</taxon>
        <taxon>Nymphalinae</taxon>
        <taxon>Euphydryas</taxon>
    </lineage>
</organism>
<evidence type="ECO:0000259" key="2">
    <source>
        <dbReference type="Pfam" id="PF13843"/>
    </source>
</evidence>
<dbReference type="EMBL" id="CAKOGL010000010">
    <property type="protein sequence ID" value="CAH2091424.1"/>
    <property type="molecule type" value="Genomic_DNA"/>
</dbReference>
<sequence length="628" mass="72377">MPLKRLTDEQMRRILEDSDGEDEFSRQVEDLDTQDSQDEDDLQSDTYVYNANDIPFSVEEDVISIQQFSDSTNTQNINITIAQSENIIASASAHVELEYNSAKPVSQPNEVNDDSSGMPGDDLHVPPADLIFSAPPIPQLRTEWQSEIRNLPRQVFTGYNAGKRHEHFFSEHSNLLTIFTNIFDEGIIEFMVAETNRYASQTSMNDLSPNSRLKRWKPITGDEMRKFLGVYLLTGLINFPMLENYWKKDKLYYHPLLHEINMSYNKFALILKCWHFADNEAPRNEGDRLYKIQPLIDKLTKNWRKIYTPGECIVVDESMVGFRGRLSFRTYNPQKSHKYGIKVYKLCTDSGYTWSYRVYSGQDNQIAGLDKPGSVVVNLCEELLREGRIVITDNYYTSIPLARYLKEQATDLCGTIRKNRRELPREVIQQRLERGQISVQQNNFATILKWHDKRDVLMLSTCHNHDMRMSTGFRRVLKPAMVLTYNKGKKGIDLADQLTSYNSPARKTSVWYKKIAADLVSISVVNAILIYNELHPQTKLKVLDGHQIIIKKLLMVDNENVSSSNSASSLRTTSHKLTKLPKKDNGKFWQKRCASCYRKLKESGFTATDARKKTPQVTTECIPCRKPF</sequence>
<dbReference type="Proteomes" id="UP001153954">
    <property type="component" value="Unassembled WGS sequence"/>
</dbReference>
<reference evidence="3" key="1">
    <citation type="submission" date="2022-03" db="EMBL/GenBank/DDBJ databases">
        <authorList>
            <person name="Tunstrom K."/>
        </authorList>
    </citation>
    <scope>NUCLEOTIDE SEQUENCE</scope>
</reference>